<comment type="caution">
    <text evidence="1">The sequence shown here is derived from an EMBL/GenBank/DDBJ whole genome shotgun (WGS) entry which is preliminary data.</text>
</comment>
<reference evidence="1" key="1">
    <citation type="submission" date="2024-09" db="EMBL/GenBank/DDBJ databases">
        <title>Black Yeasts Isolated from many extreme environments.</title>
        <authorList>
            <person name="Coleine C."/>
            <person name="Stajich J.E."/>
            <person name="Selbmann L."/>
        </authorList>
    </citation>
    <scope>NUCLEOTIDE SEQUENCE</scope>
    <source>
        <strain evidence="1">CCFEE 5737</strain>
    </source>
</reference>
<dbReference type="EMBL" id="JAWDJW010000001">
    <property type="protein sequence ID" value="KAK3082350.1"/>
    <property type="molecule type" value="Genomic_DNA"/>
</dbReference>
<gene>
    <name evidence="1" type="ORF">LTS18_004262</name>
</gene>
<organism evidence="1 2">
    <name type="scientific">Coniosporium uncinatum</name>
    <dbReference type="NCBI Taxonomy" id="93489"/>
    <lineage>
        <taxon>Eukaryota</taxon>
        <taxon>Fungi</taxon>
        <taxon>Dikarya</taxon>
        <taxon>Ascomycota</taxon>
        <taxon>Pezizomycotina</taxon>
        <taxon>Dothideomycetes</taxon>
        <taxon>Dothideomycetes incertae sedis</taxon>
        <taxon>Coniosporium</taxon>
    </lineage>
</organism>
<name>A0ACC3E0A7_9PEZI</name>
<sequence>MASGIMRSHFKQRMRSSSMQAIPPPQTSSDYSLSLARAAASILYRTPLPSPGGLPVYVLNAAAFPDHHEINYDELLPYVLARLPEEDELLKGTEYEVVFFAGGNPDSATSTKKNRPGWGWFIQAYYVLSRAMRKRLQKLYVVHEKSWVRILIEMFSNIISPKFRRKIVHASSLTALALQIPIEDLLIPPAAYMYDRKLYTDIFAPYASGRRAFGARRALPRSLDGRTRLPRVLRETTSFILLGDNIRTEGLFRISPNAVQKDVLREAYDRGQKFIVWSEMGTTLPIPPHPRASHLDDVLSDIDPVNDAYGVHLAASLIKLWYAELREPLFPSTCYQDLRRLFGNSRDPFAHERLVELFSPQSQWPMLTPIAREILTRHLIPLLATVSSHEQDNKMTPENLSICFAPTLVRGVDAIEDAKMSSTIGRILAAATHSWTAGLALACGISTAAFREDLEAPLRMEDYEDPLQEQGGSNSDRSIYAIEKQMSGIILEDNELVSDAPPLPPRHPTTDNVGQASMSGPWPPARKPALPLAIPPRYSTVITDNEIGQSPSSYAATTDGFTPTPVSGTSEAEDKRISSQDVAFAASFSLPKRKALTTEQILNASLASSGSAETFQRSRTEPQVEDASGDRSYLVALPVIGQPVKRKAVSGSRSTSESPTPERTSANGSPSSMDRSDSAQAIAAHEKPDFTKPTWAASTRKASLPMPTMTDTSASNTLASPVQPQPVSINAPKRASTLATPNVPKPRTPSPGLIRRIPSFDPPPIPDIPVSEPRRLDMRKPSVEDLRRLYEERAGTAKFMVRTGAQGQE</sequence>
<accession>A0ACC3E0A7</accession>
<evidence type="ECO:0000313" key="2">
    <source>
        <dbReference type="Proteomes" id="UP001186974"/>
    </source>
</evidence>
<keyword evidence="2" id="KW-1185">Reference proteome</keyword>
<dbReference type="Proteomes" id="UP001186974">
    <property type="component" value="Unassembled WGS sequence"/>
</dbReference>
<protein>
    <submittedName>
        <fullName evidence="1">Uncharacterized protein</fullName>
    </submittedName>
</protein>
<proteinExistence type="predicted"/>
<evidence type="ECO:0000313" key="1">
    <source>
        <dbReference type="EMBL" id="KAK3082350.1"/>
    </source>
</evidence>